<dbReference type="InterPro" id="IPR024983">
    <property type="entry name" value="CHAT_dom"/>
</dbReference>
<dbReference type="RefSeq" id="WP_190606726.1">
    <property type="nucleotide sequence ID" value="NZ_CP021056.1"/>
</dbReference>
<dbReference type="PANTHER" id="PTHR45641">
    <property type="entry name" value="TETRATRICOPEPTIDE REPEAT PROTEIN (AFU_ORTHOLOGUE AFUA_6G03870)"/>
    <property type="match status" value="1"/>
</dbReference>
<dbReference type="PANTHER" id="PTHR45641:SF19">
    <property type="entry name" value="NEPHROCYSTIN-3"/>
    <property type="match status" value="1"/>
</dbReference>
<protein>
    <submittedName>
        <fullName evidence="5">Tetratricopeptide TPR_2</fullName>
    </submittedName>
</protein>
<gene>
    <name evidence="5" type="ORF">B6N60_04895</name>
</gene>
<feature type="repeat" description="TPR" evidence="3">
    <location>
        <begin position="344"/>
        <end position="377"/>
    </location>
</feature>
<dbReference type="InterPro" id="IPR011990">
    <property type="entry name" value="TPR-like_helical_dom_sf"/>
</dbReference>
<dbReference type="Gene3D" id="1.25.40.10">
    <property type="entry name" value="Tetratricopeptide repeat domain"/>
    <property type="match status" value="5"/>
</dbReference>
<evidence type="ECO:0000256" key="2">
    <source>
        <dbReference type="ARBA" id="ARBA00022803"/>
    </source>
</evidence>
<dbReference type="EMBL" id="CP021056">
    <property type="protein sequence ID" value="QXE26164.1"/>
    <property type="molecule type" value="Genomic_DNA"/>
</dbReference>
<dbReference type="Pfam" id="PF12770">
    <property type="entry name" value="CHAT"/>
    <property type="match status" value="1"/>
</dbReference>
<feature type="repeat" description="TPR" evidence="3">
    <location>
        <begin position="134"/>
        <end position="167"/>
    </location>
</feature>
<accession>A0A975TCH2</accession>
<evidence type="ECO:0000313" key="6">
    <source>
        <dbReference type="Proteomes" id="UP000683511"/>
    </source>
</evidence>
<evidence type="ECO:0000256" key="3">
    <source>
        <dbReference type="PROSITE-ProRule" id="PRU00339"/>
    </source>
</evidence>
<dbReference type="SMART" id="SM00028">
    <property type="entry name" value="TPR"/>
    <property type="match status" value="14"/>
</dbReference>
<dbReference type="PROSITE" id="PS50005">
    <property type="entry name" value="TPR"/>
    <property type="match status" value="4"/>
</dbReference>
<organism evidence="5 6">
    <name type="scientific">Richelia sinica FACHB-800</name>
    <dbReference type="NCBI Taxonomy" id="1357546"/>
    <lineage>
        <taxon>Bacteria</taxon>
        <taxon>Bacillati</taxon>
        <taxon>Cyanobacteriota</taxon>
        <taxon>Cyanophyceae</taxon>
        <taxon>Nostocales</taxon>
        <taxon>Nostocaceae</taxon>
        <taxon>Richelia</taxon>
    </lineage>
</organism>
<dbReference type="PRINTS" id="PR00381">
    <property type="entry name" value="KINESINLIGHT"/>
</dbReference>
<proteinExistence type="predicted"/>
<dbReference type="Pfam" id="PF13424">
    <property type="entry name" value="TPR_12"/>
    <property type="match status" value="7"/>
</dbReference>
<keyword evidence="1" id="KW-0677">Repeat</keyword>
<evidence type="ECO:0000313" key="5">
    <source>
        <dbReference type="EMBL" id="QXE26164.1"/>
    </source>
</evidence>
<dbReference type="SUPFAM" id="SSF48452">
    <property type="entry name" value="TPR-like"/>
    <property type="match status" value="3"/>
</dbReference>
<feature type="repeat" description="TPR" evidence="3">
    <location>
        <begin position="470"/>
        <end position="503"/>
    </location>
</feature>
<feature type="domain" description="CHAT" evidence="4">
    <location>
        <begin position="875"/>
        <end position="1286"/>
    </location>
</feature>
<evidence type="ECO:0000259" key="4">
    <source>
        <dbReference type="Pfam" id="PF12770"/>
    </source>
</evidence>
<evidence type="ECO:0000256" key="1">
    <source>
        <dbReference type="ARBA" id="ARBA00022737"/>
    </source>
</evidence>
<dbReference type="KEGG" id="rsin:B6N60_04895"/>
<dbReference type="InterPro" id="IPR019734">
    <property type="entry name" value="TPR_rpt"/>
</dbReference>
<reference evidence="5" key="1">
    <citation type="submission" date="2017-04" db="EMBL/GenBank/DDBJ databases">
        <title>Genome deletions in a multicellular cyanobacterial endosymbiont for morphological adaptation in marine diatoms.</title>
        <authorList>
            <person name="Wang Y."/>
            <person name="Gao H."/>
            <person name="Li R."/>
            <person name="Xu X."/>
        </authorList>
    </citation>
    <scope>NUCLEOTIDE SEQUENCE</scope>
    <source>
        <strain evidence="5">FACHB 800</strain>
    </source>
</reference>
<keyword evidence="6" id="KW-1185">Reference proteome</keyword>
<keyword evidence="2 3" id="KW-0802">TPR repeat</keyword>
<dbReference type="Proteomes" id="UP000683511">
    <property type="component" value="Chromosome"/>
</dbReference>
<dbReference type="Pfam" id="PF13374">
    <property type="entry name" value="TPR_10"/>
    <property type="match status" value="1"/>
</dbReference>
<sequence length="1289" mass="144574">MTEIINYIHNLNAQVVNLVNQGNLEQAVITSQQAVQLCEIHKITQHPVVADSLNNLAELYRIQGRYLEAEPLYQQVLEMRISLWGEEHLDIAESLNNLGSFYFDKGNFLAAEQNLFAALNLWKRLLGNEHSEVAIGLNNIAQLYQTQGNYLEAENIYKQALDIQNKFLDSEHHDIWRTLNNLAAIYKLQGHYQKAEKTYIAALEMIKNLYGNEHPDVAVSFNNLAVLYNSKGLYIQAEDNYLQALKILTPLLGNEHPYIASTLNNIAENYKEQGRYVEAEKLHLTAWQMRKSLLGDEHPDTASSLNSVGELSFLQGRYLEAEEKYLSALTTRRKLFEEEHPDIAISLNNLALLYTDIGRYSEAESLYSEALKIGESTLSLEHPEVAKHLNNLAILYEKQGRYAEAEQKYLQVLKVRIKGLGNEHPEVADTLNDIAGVYRLAGRYAEAEQKYLQALAMRKNLLGEAHPDVAASLNNLAVLYNAQGKYSHAESLFLQVLAINKNLLGEVHPQIATTLSNLATIYSYQGRYNEAEKLHLEVLRLKKSLFGQQHPQIARSYNNLAETYFSLGRYQEAEANYIAALKMRKSLLGEEHPDVAASLNNLATILTATNHYIESLSYRLQASYINDKLISKVFAFSSESDRLAVIEKLRLNFDLFLSLVYQHLSNQEDAKQEAFNFVLKRKGLTAASVSAQNQALYHNRYPNLQTQFRQLCDLNTQLINLTFSPPKNGDFTEYQTQLSQLEAEYNHLQKYLASQVPEIQVSTQIVDCGTVAKALPANSILVEFVRFDVFDFHAVPAKKEQQWHSPRYLAFVLPAGQPEAVQMIDLGEVEVIDNLIGELQQQVSVSSQATLGFGKPAPIPKLRIKPYNPTATIGLSKLLFQPIQEIVKGYQHLIFAPDGNLNLLPLQVLPLDETATSLLMDEYTISYLSVGRDVMRYLQLEEKEERSPMLGVLPSPHTQYNLQIADSPLIIADPDFDLTAESTAQTVTHPDNNLQTQPQTAHGEFMQTLGGKTLSRVASTKFLAESVAKKLKDARLYLGTQALATHLTNGQCPSVMLIATHGLFLPNSPPTTPQIQDEELNQSCETASVSFQHKTTPIGRYTKAIGIANTKNPMLRSLLALAGANTWFSGGTLPPEAGKGCIFAQDIANLDLWANELTVLSACDTAKGDIKIGEGVFGLRRAFTVAGTKTLVMSLWKVPDKATALLMERFFDNLQSGMQYAEALRNAQNYTRNLTVKELRQSSLGIEVLKEMLKVRDLSSQSKIYCQEEDTPLQHPVYWGAWICQGALF</sequence>
<name>A0A975TCH2_9NOST</name>
<feature type="repeat" description="TPR" evidence="3">
    <location>
        <begin position="554"/>
        <end position="587"/>
    </location>
</feature>